<gene>
    <name evidence="3" type="ORF">UFOPK2295_00348</name>
</gene>
<proteinExistence type="predicted"/>
<evidence type="ECO:0000256" key="2">
    <source>
        <dbReference type="SAM" id="Phobius"/>
    </source>
</evidence>
<name>A0A6J6LRP2_9ZZZZ</name>
<feature type="region of interest" description="Disordered" evidence="1">
    <location>
        <begin position="399"/>
        <end position="434"/>
    </location>
</feature>
<protein>
    <submittedName>
        <fullName evidence="3">Unannotated protein</fullName>
    </submittedName>
</protein>
<feature type="compositionally biased region" description="Low complexity" evidence="1">
    <location>
        <begin position="401"/>
        <end position="416"/>
    </location>
</feature>
<evidence type="ECO:0000256" key="1">
    <source>
        <dbReference type="SAM" id="MobiDB-lite"/>
    </source>
</evidence>
<feature type="compositionally biased region" description="Low complexity" evidence="1">
    <location>
        <begin position="271"/>
        <end position="290"/>
    </location>
</feature>
<keyword evidence="2" id="KW-1133">Transmembrane helix</keyword>
<sequence length="463" mass="48589">MKKSLSKAVSLSAAALLVGTLAACGGDSDSSRNRNSALDPVACLDAAKSSLAPENILKVPTCAAATEWALIALDGSEGQRTQISDGVIDLPLIGGTTRTIKTFDASGNVVGIDKVKPNGSRDGIIYRIDTNGAQPVYFEVAMPGWSGSGVDPNVSQANIPATLKTFNEKSTPAADWILGNEWEMRHILIDRNLTNAIGITPGGNYNYYWTSGTRANWPFYLVEIPSTSRQGYVATFAGGSWANYLLRPMRSFTTGTENVASVVASFVPTAAPADSSTSTTEAPTSTTQAPVAPPTTIASPEEVIVTQVLDPISETVKLPSGETSINITPETLRGFFPTVDSDKISNMEVSFDGKTWITVSGSKNTKLVIPASAKTVKTRVIGTDNKELVVEKAIVREGEAEASTTTSSSTVAPTSADEIPDEGTSASTSSDDESSSNTIWVILGAVVVLGAAGAAFQLRRKKK</sequence>
<keyword evidence="2" id="KW-0472">Membrane</keyword>
<feature type="region of interest" description="Disordered" evidence="1">
    <location>
        <begin position="271"/>
        <end position="294"/>
    </location>
</feature>
<dbReference type="EMBL" id="CAEZWV010000004">
    <property type="protein sequence ID" value="CAB4663519.1"/>
    <property type="molecule type" value="Genomic_DNA"/>
</dbReference>
<feature type="transmembrane region" description="Helical" evidence="2">
    <location>
        <begin position="439"/>
        <end position="458"/>
    </location>
</feature>
<dbReference type="AlphaFoldDB" id="A0A6J6LRP2"/>
<dbReference type="PROSITE" id="PS51257">
    <property type="entry name" value="PROKAR_LIPOPROTEIN"/>
    <property type="match status" value="1"/>
</dbReference>
<accession>A0A6J6LRP2</accession>
<evidence type="ECO:0000313" key="3">
    <source>
        <dbReference type="EMBL" id="CAB4663519.1"/>
    </source>
</evidence>
<reference evidence="3" key="1">
    <citation type="submission" date="2020-05" db="EMBL/GenBank/DDBJ databases">
        <authorList>
            <person name="Chiriac C."/>
            <person name="Salcher M."/>
            <person name="Ghai R."/>
            <person name="Kavagutti S V."/>
        </authorList>
    </citation>
    <scope>NUCLEOTIDE SEQUENCE</scope>
</reference>
<keyword evidence="2" id="KW-0812">Transmembrane</keyword>
<organism evidence="3">
    <name type="scientific">freshwater metagenome</name>
    <dbReference type="NCBI Taxonomy" id="449393"/>
    <lineage>
        <taxon>unclassified sequences</taxon>
        <taxon>metagenomes</taxon>
        <taxon>ecological metagenomes</taxon>
    </lineage>
</organism>